<feature type="non-terminal residue" evidence="1">
    <location>
        <position position="52"/>
    </location>
</feature>
<reference evidence="1" key="1">
    <citation type="submission" date="2013-08" db="EMBL/GenBank/DDBJ databases">
        <authorList>
            <person name="Mendez C."/>
            <person name="Richter M."/>
            <person name="Ferrer M."/>
            <person name="Sanchez J."/>
        </authorList>
    </citation>
    <scope>NUCLEOTIDE SEQUENCE</scope>
</reference>
<organism evidence="1">
    <name type="scientific">mine drainage metagenome</name>
    <dbReference type="NCBI Taxonomy" id="410659"/>
    <lineage>
        <taxon>unclassified sequences</taxon>
        <taxon>metagenomes</taxon>
        <taxon>ecological metagenomes</taxon>
    </lineage>
</organism>
<evidence type="ECO:0000313" key="1">
    <source>
        <dbReference type="EMBL" id="EQD73583.1"/>
    </source>
</evidence>
<comment type="caution">
    <text evidence="1">The sequence shown here is derived from an EMBL/GenBank/DDBJ whole genome shotgun (WGS) entry which is preliminary data.</text>
</comment>
<dbReference type="Gene3D" id="3.30.230.70">
    <property type="entry name" value="GHMP Kinase, N-terminal domain"/>
    <property type="match status" value="1"/>
</dbReference>
<accession>T1BYM5</accession>
<gene>
    <name evidence="1" type="ORF">B1B_03151</name>
</gene>
<proteinExistence type="predicted"/>
<dbReference type="InterPro" id="IPR027408">
    <property type="entry name" value="PNPase/RNase_PH_dom_sf"/>
</dbReference>
<dbReference type="AlphaFoldDB" id="T1BYM5"/>
<dbReference type="SUPFAM" id="SSF54211">
    <property type="entry name" value="Ribosomal protein S5 domain 2-like"/>
    <property type="match status" value="1"/>
</dbReference>
<reference evidence="1" key="2">
    <citation type="journal article" date="2014" name="ISME J.">
        <title>Microbial stratification in low pH oxic and suboxic macroscopic growths along an acid mine drainage.</title>
        <authorList>
            <person name="Mendez-Garcia C."/>
            <person name="Mesa V."/>
            <person name="Sprenger R.R."/>
            <person name="Richter M."/>
            <person name="Diez M.S."/>
            <person name="Solano J."/>
            <person name="Bargiela R."/>
            <person name="Golyshina O.V."/>
            <person name="Manteca A."/>
            <person name="Ramos J.L."/>
            <person name="Gallego J.R."/>
            <person name="Llorente I."/>
            <person name="Martins Dos Santos V.A."/>
            <person name="Jensen O.N."/>
            <person name="Pelaez A.I."/>
            <person name="Sanchez J."/>
            <person name="Ferrer M."/>
        </authorList>
    </citation>
    <scope>NUCLEOTIDE SEQUENCE</scope>
</reference>
<name>T1BYM5_9ZZZZ</name>
<protein>
    <submittedName>
        <fullName evidence="1">Uncharacterized protein</fullName>
    </submittedName>
</protein>
<sequence length="52" mass="5583">MSGEVSAEILTTHLLDLASKGKRIDGRGIDEYRPIRIEPGFAANADGSAFVH</sequence>
<dbReference type="EMBL" id="AUZY01001911">
    <property type="protein sequence ID" value="EQD73583.1"/>
    <property type="molecule type" value="Genomic_DNA"/>
</dbReference>
<dbReference type="InterPro" id="IPR020568">
    <property type="entry name" value="Ribosomal_Su5_D2-typ_SF"/>
</dbReference>